<evidence type="ECO:0000259" key="7">
    <source>
        <dbReference type="Pfam" id="PF03717"/>
    </source>
</evidence>
<dbReference type="InterPro" id="IPR005311">
    <property type="entry name" value="PBP_dimer"/>
</dbReference>
<dbReference type="Gene3D" id="3.40.710.10">
    <property type="entry name" value="DD-peptidase/beta-lactamase superfamily"/>
    <property type="match status" value="1"/>
</dbReference>
<keyword evidence="5" id="KW-0378">Hydrolase</keyword>
<dbReference type="InterPro" id="IPR012338">
    <property type="entry name" value="Beta-lactam/transpept-like"/>
</dbReference>
<dbReference type="PANTHER" id="PTHR30627">
    <property type="entry name" value="PEPTIDOGLYCAN D,D-TRANSPEPTIDASE"/>
    <property type="match status" value="1"/>
</dbReference>
<name>A0ABV5X0Z7_9MICO</name>
<comment type="catalytic activity">
    <reaction evidence="1">
        <text>a beta-lactam + H2O = a substituted beta-amino acid</text>
        <dbReference type="Rhea" id="RHEA:20401"/>
        <dbReference type="ChEBI" id="CHEBI:15377"/>
        <dbReference type="ChEBI" id="CHEBI:35627"/>
        <dbReference type="ChEBI" id="CHEBI:140347"/>
        <dbReference type="EC" id="3.5.2.6"/>
    </reaction>
</comment>
<evidence type="ECO:0000313" key="9">
    <source>
        <dbReference type="Proteomes" id="UP001589707"/>
    </source>
</evidence>
<evidence type="ECO:0000256" key="5">
    <source>
        <dbReference type="ARBA" id="ARBA00022801"/>
    </source>
</evidence>
<evidence type="ECO:0000256" key="1">
    <source>
        <dbReference type="ARBA" id="ARBA00001526"/>
    </source>
</evidence>
<keyword evidence="6" id="KW-0046">Antibiotic resistance</keyword>
<evidence type="ECO:0000256" key="6">
    <source>
        <dbReference type="ARBA" id="ARBA00023251"/>
    </source>
</evidence>
<dbReference type="InterPro" id="IPR036138">
    <property type="entry name" value="PBP_dimer_sf"/>
</dbReference>
<comment type="caution">
    <text evidence="8">The sequence shown here is derived from an EMBL/GenBank/DDBJ whole genome shotgun (WGS) entry which is preliminary data.</text>
</comment>
<dbReference type="InterPro" id="IPR050515">
    <property type="entry name" value="Beta-lactam/transpept"/>
</dbReference>
<accession>A0ABV5X0Z7</accession>
<dbReference type="RefSeq" id="WP_376838913.1">
    <property type="nucleotide sequence ID" value="NZ_JBHMAU010000032.1"/>
</dbReference>
<evidence type="ECO:0000313" key="8">
    <source>
        <dbReference type="EMBL" id="MFB9775624.1"/>
    </source>
</evidence>
<dbReference type="EMBL" id="JBHMAU010000032">
    <property type="protein sequence ID" value="MFB9775624.1"/>
    <property type="molecule type" value="Genomic_DNA"/>
</dbReference>
<gene>
    <name evidence="8" type="ORF">ACFFN1_04245</name>
</gene>
<keyword evidence="9" id="KW-1185">Reference proteome</keyword>
<organism evidence="8 9">
    <name type="scientific">Brevibacterium otitidis</name>
    <dbReference type="NCBI Taxonomy" id="53364"/>
    <lineage>
        <taxon>Bacteria</taxon>
        <taxon>Bacillati</taxon>
        <taxon>Actinomycetota</taxon>
        <taxon>Actinomycetes</taxon>
        <taxon>Micrococcales</taxon>
        <taxon>Brevibacteriaceae</taxon>
        <taxon>Brevibacterium</taxon>
    </lineage>
</organism>
<feature type="domain" description="Penicillin-binding protein dimerisation" evidence="7">
    <location>
        <begin position="160"/>
        <end position="314"/>
    </location>
</feature>
<sequence length="565" mass="58484">MATRRRTAWVLTGLLAAAVAAVLVIIAVMNPQLGSSPLDAAKRAAQSFVDDAVEAGPWTAPEAAARSHAELQAQLRPAGLQAPVSVTVIDLEDIDAARKRATLSWAWQTNPRSRTQVPDWSYTSQLDVVKADLSWKAEYQPAVVHPQLHTDAAVEVTVEAPERAKILGAGDEVLTSVEPVVSIGIEPARTDDPRTTAADTAAALSELAEIDAEALTGRIEKAGAHAFVPVITIRADDYRRLAEDLRPIPGTVFRTLDMSIPVHQGLAPLLLGRVDEATAEDLDEDPLLREGDLVGQSGLQKLYQAELSGRTGVNLQIDEETVLTVDAVPAPPVKTTIDRELQRSADAAAQATGAATGIVVIDAKSGQVRAVANAGGDGGFDRALSGHYPDSPAHALATALQDSRGSDAEVLAALGLERIDLGMPASASAEGQPTGSPLSVAVSAARALTGERPPVRLVTSVAGEDFDPPADDAALSGDEQQELSALLDPFFIDIDSTPSTSAGSGAAATAPIWSITAHDGLIAAAVVEAPKAGASGADTSNAESSDSDAAHADAEAVLRLLFDAS</sequence>
<keyword evidence="4" id="KW-0732">Signal</keyword>
<comment type="similarity">
    <text evidence="2">Belongs to the class-D beta-lactamase family.</text>
</comment>
<evidence type="ECO:0000256" key="3">
    <source>
        <dbReference type="ARBA" id="ARBA00012865"/>
    </source>
</evidence>
<dbReference type="SUPFAM" id="SSF56519">
    <property type="entry name" value="Penicillin binding protein dimerisation domain"/>
    <property type="match status" value="1"/>
</dbReference>
<dbReference type="PANTHER" id="PTHR30627:SF6">
    <property type="entry name" value="BETA-LACTAMASE YBXI-RELATED"/>
    <property type="match status" value="1"/>
</dbReference>
<evidence type="ECO:0000256" key="4">
    <source>
        <dbReference type="ARBA" id="ARBA00022729"/>
    </source>
</evidence>
<dbReference type="Pfam" id="PF03717">
    <property type="entry name" value="PBP_dimer"/>
    <property type="match status" value="1"/>
</dbReference>
<dbReference type="Gene3D" id="3.30.1390.30">
    <property type="entry name" value="Penicillin-binding protein 2a, domain 3"/>
    <property type="match status" value="1"/>
</dbReference>
<dbReference type="Gene3D" id="3.90.1310.10">
    <property type="entry name" value="Penicillin-binding protein 2a (Domain 2)"/>
    <property type="match status" value="1"/>
</dbReference>
<dbReference type="Proteomes" id="UP001589707">
    <property type="component" value="Unassembled WGS sequence"/>
</dbReference>
<dbReference type="SUPFAM" id="SSF56601">
    <property type="entry name" value="beta-lactamase/transpeptidase-like"/>
    <property type="match status" value="1"/>
</dbReference>
<proteinExistence type="inferred from homology"/>
<evidence type="ECO:0000256" key="2">
    <source>
        <dbReference type="ARBA" id="ARBA00007898"/>
    </source>
</evidence>
<reference evidence="8 9" key="1">
    <citation type="submission" date="2024-09" db="EMBL/GenBank/DDBJ databases">
        <authorList>
            <person name="Sun Q."/>
            <person name="Mori K."/>
        </authorList>
    </citation>
    <scope>NUCLEOTIDE SEQUENCE [LARGE SCALE GENOMIC DNA]</scope>
    <source>
        <strain evidence="8 9">JCM 11683</strain>
    </source>
</reference>
<dbReference type="EC" id="3.5.2.6" evidence="3"/>
<protein>
    <recommendedName>
        <fullName evidence="3">beta-lactamase</fullName>
        <ecNumber evidence="3">3.5.2.6</ecNumber>
    </recommendedName>
</protein>